<proteinExistence type="predicted"/>
<evidence type="ECO:0000256" key="1">
    <source>
        <dbReference type="SAM" id="Phobius"/>
    </source>
</evidence>
<dbReference type="EMBL" id="LR031876">
    <property type="protein sequence ID" value="VDD40580.1"/>
    <property type="molecule type" value="Genomic_DNA"/>
</dbReference>
<gene>
    <name evidence="3" type="ORF">BOLC7T46140H</name>
</gene>
<keyword evidence="1" id="KW-0812">Transmembrane</keyword>
<keyword evidence="1" id="KW-0472">Membrane</keyword>
<feature type="chain" id="PRO_5018272846" evidence="2">
    <location>
        <begin position="22"/>
        <end position="86"/>
    </location>
</feature>
<feature type="transmembrane region" description="Helical" evidence="1">
    <location>
        <begin position="43"/>
        <end position="69"/>
    </location>
</feature>
<organism evidence="3">
    <name type="scientific">Brassica oleracea</name>
    <name type="common">Wild cabbage</name>
    <dbReference type="NCBI Taxonomy" id="3712"/>
    <lineage>
        <taxon>Eukaryota</taxon>
        <taxon>Viridiplantae</taxon>
        <taxon>Streptophyta</taxon>
        <taxon>Embryophyta</taxon>
        <taxon>Tracheophyta</taxon>
        <taxon>Spermatophyta</taxon>
        <taxon>Magnoliopsida</taxon>
        <taxon>eudicotyledons</taxon>
        <taxon>Gunneridae</taxon>
        <taxon>Pentapetalae</taxon>
        <taxon>rosids</taxon>
        <taxon>malvids</taxon>
        <taxon>Brassicales</taxon>
        <taxon>Brassicaceae</taxon>
        <taxon>Brassiceae</taxon>
        <taxon>Brassica</taxon>
    </lineage>
</organism>
<protein>
    <submittedName>
        <fullName evidence="3">Uncharacterized protein</fullName>
    </submittedName>
</protein>
<reference evidence="3" key="1">
    <citation type="submission" date="2018-11" db="EMBL/GenBank/DDBJ databases">
        <authorList>
            <consortium name="Genoscope - CEA"/>
            <person name="William W."/>
        </authorList>
    </citation>
    <scope>NUCLEOTIDE SEQUENCE</scope>
</reference>
<evidence type="ECO:0000256" key="2">
    <source>
        <dbReference type="SAM" id="SignalP"/>
    </source>
</evidence>
<name>A0A3P6EKV7_BRAOL</name>
<feature type="signal peptide" evidence="2">
    <location>
        <begin position="1"/>
        <end position="21"/>
    </location>
</feature>
<keyword evidence="2" id="KW-0732">Signal</keyword>
<dbReference type="AlphaFoldDB" id="A0A3P6EKV7"/>
<sequence length="86" mass="9359">MAKWFLTLFLVLALATAFASGARNTQEDSLTRRTTSDTVAGILASETMGCLLVASVVVFLVPVVILVLVDFNRDVTDLVVVPWEME</sequence>
<evidence type="ECO:0000313" key="3">
    <source>
        <dbReference type="EMBL" id="VDD40580.1"/>
    </source>
</evidence>
<accession>A0A3P6EKV7</accession>
<keyword evidence="1" id="KW-1133">Transmembrane helix</keyword>